<comment type="caution">
    <text evidence="1">The sequence shown here is derived from an EMBL/GenBank/DDBJ whole genome shotgun (WGS) entry which is preliminary data.</text>
</comment>
<proteinExistence type="predicted"/>
<protein>
    <recommendedName>
        <fullName evidence="3">Reverse transcriptase Ty1/copia-type domain-containing protein</fullName>
    </recommendedName>
</protein>
<evidence type="ECO:0000313" key="2">
    <source>
        <dbReference type="Proteomes" id="UP000266841"/>
    </source>
</evidence>
<sequence length="218" mass="25173">MDIKSFYLMTPLNRPEYLKLKLSQIPDEIIEEYQLRVKATPDGSVYVEINKGMYGLPQAGVLANKLLKKQLNQHGYYQSKLVPGLWKHKTRPIVFALTVDDFGVKYLRKRDAEHHHKVLQKDYQVTWDYAKRQVHLSIPGYIEKTLLQFHHKAPARRQDSPFPHTPPDYGAKKQYAKEADDAPALDKKVKRFIQQVCGKLLFYGRAANSTLLTPISAI</sequence>
<evidence type="ECO:0008006" key="3">
    <source>
        <dbReference type="Google" id="ProtNLM"/>
    </source>
</evidence>
<reference evidence="1 2" key="1">
    <citation type="journal article" date="2012" name="Genome Biol.">
        <title>Genome and low-iron response of an oceanic diatom adapted to chronic iron limitation.</title>
        <authorList>
            <person name="Lommer M."/>
            <person name="Specht M."/>
            <person name="Roy A.S."/>
            <person name="Kraemer L."/>
            <person name="Andreson R."/>
            <person name="Gutowska M.A."/>
            <person name="Wolf J."/>
            <person name="Bergner S.V."/>
            <person name="Schilhabel M.B."/>
            <person name="Klostermeier U.C."/>
            <person name="Beiko R.G."/>
            <person name="Rosenstiel P."/>
            <person name="Hippler M."/>
            <person name="Laroche J."/>
        </authorList>
    </citation>
    <scope>NUCLEOTIDE SEQUENCE [LARGE SCALE GENOMIC DNA]</scope>
    <source>
        <strain evidence="1 2">CCMP1005</strain>
    </source>
</reference>
<evidence type="ECO:0000313" key="1">
    <source>
        <dbReference type="EMBL" id="EJK67393.1"/>
    </source>
</evidence>
<dbReference type="AlphaFoldDB" id="K0SM60"/>
<organism evidence="1 2">
    <name type="scientific">Thalassiosira oceanica</name>
    <name type="common">Marine diatom</name>
    <dbReference type="NCBI Taxonomy" id="159749"/>
    <lineage>
        <taxon>Eukaryota</taxon>
        <taxon>Sar</taxon>
        <taxon>Stramenopiles</taxon>
        <taxon>Ochrophyta</taxon>
        <taxon>Bacillariophyta</taxon>
        <taxon>Coscinodiscophyceae</taxon>
        <taxon>Thalassiosirophycidae</taxon>
        <taxon>Thalassiosirales</taxon>
        <taxon>Thalassiosiraceae</taxon>
        <taxon>Thalassiosira</taxon>
    </lineage>
</organism>
<feature type="non-terminal residue" evidence="1">
    <location>
        <position position="218"/>
    </location>
</feature>
<name>K0SM60_THAOC</name>
<dbReference type="Proteomes" id="UP000266841">
    <property type="component" value="Unassembled WGS sequence"/>
</dbReference>
<gene>
    <name evidence="1" type="ORF">THAOC_11579</name>
</gene>
<dbReference type="OrthoDB" id="47410at2759"/>
<accession>K0SM60</accession>
<dbReference type="EMBL" id="AGNL01013196">
    <property type="protein sequence ID" value="EJK67393.1"/>
    <property type="molecule type" value="Genomic_DNA"/>
</dbReference>
<keyword evidence="2" id="KW-1185">Reference proteome</keyword>